<dbReference type="EMBL" id="FMZH01000001">
    <property type="protein sequence ID" value="SDC02095.1"/>
    <property type="molecule type" value="Genomic_DNA"/>
</dbReference>
<gene>
    <name evidence="1" type="ORF">SAMN04488024_10149</name>
</gene>
<name>A0A1G6I7U3_9SPHI</name>
<accession>A0A1G6I7U3</accession>
<protein>
    <submittedName>
        <fullName evidence="1">Uncharacterized protein</fullName>
    </submittedName>
</protein>
<organism evidence="1 2">
    <name type="scientific">Pedobacter soli</name>
    <dbReference type="NCBI Taxonomy" id="390242"/>
    <lineage>
        <taxon>Bacteria</taxon>
        <taxon>Pseudomonadati</taxon>
        <taxon>Bacteroidota</taxon>
        <taxon>Sphingobacteriia</taxon>
        <taxon>Sphingobacteriales</taxon>
        <taxon>Sphingobacteriaceae</taxon>
        <taxon>Pedobacter</taxon>
    </lineage>
</organism>
<proteinExistence type="predicted"/>
<dbReference type="Proteomes" id="UP000199455">
    <property type="component" value="Unassembled WGS sequence"/>
</dbReference>
<evidence type="ECO:0000313" key="2">
    <source>
        <dbReference type="Proteomes" id="UP000199455"/>
    </source>
</evidence>
<evidence type="ECO:0000313" key="1">
    <source>
        <dbReference type="EMBL" id="SDC02095.1"/>
    </source>
</evidence>
<dbReference type="STRING" id="390242.SAMN04488024_10149"/>
<sequence length="53" mass="6523">MIRFLFPVKKVENRIDDLAPVLFWSQYLFFWLESILIQICRQIMFILNKMLSN</sequence>
<reference evidence="2" key="1">
    <citation type="submission" date="2016-10" db="EMBL/GenBank/DDBJ databases">
        <authorList>
            <person name="Varghese N."/>
            <person name="Submissions S."/>
        </authorList>
    </citation>
    <scope>NUCLEOTIDE SEQUENCE [LARGE SCALE GENOMIC DNA]</scope>
    <source>
        <strain evidence="2">DSM 18609</strain>
    </source>
</reference>
<keyword evidence="2" id="KW-1185">Reference proteome</keyword>
<dbReference type="AlphaFoldDB" id="A0A1G6I7U3"/>